<protein>
    <submittedName>
        <fullName evidence="3">Uncharacterized protein (DUF58 family)</fullName>
    </submittedName>
</protein>
<reference evidence="3" key="1">
    <citation type="submission" date="2023-07" db="EMBL/GenBank/DDBJ databases">
        <title>Sorghum-associated microbial communities from plants grown in Nebraska, USA.</title>
        <authorList>
            <person name="Schachtman D."/>
        </authorList>
    </citation>
    <scope>NUCLEOTIDE SEQUENCE</scope>
    <source>
        <strain evidence="3">BE330</strain>
    </source>
</reference>
<comment type="caution">
    <text evidence="3">The sequence shown here is derived from an EMBL/GenBank/DDBJ whole genome shotgun (WGS) entry which is preliminary data.</text>
</comment>
<accession>A0AAE3XC75</accession>
<dbReference type="RefSeq" id="WP_309854483.1">
    <property type="nucleotide sequence ID" value="NZ_JAVDQJ010000005.1"/>
</dbReference>
<dbReference type="PROSITE" id="PS51257">
    <property type="entry name" value="PROKAR_LIPOPROTEIN"/>
    <property type="match status" value="1"/>
</dbReference>
<evidence type="ECO:0000256" key="2">
    <source>
        <dbReference type="SAM" id="Phobius"/>
    </source>
</evidence>
<dbReference type="AlphaFoldDB" id="A0AAE3XC75"/>
<organism evidence="3 4">
    <name type="scientific">Deinococcus soli</name>
    <name type="common">ex Cha et al. 2016</name>
    <dbReference type="NCBI Taxonomy" id="1309411"/>
    <lineage>
        <taxon>Bacteria</taxon>
        <taxon>Thermotogati</taxon>
        <taxon>Deinococcota</taxon>
        <taxon>Deinococci</taxon>
        <taxon>Deinococcales</taxon>
        <taxon>Deinococcaceae</taxon>
        <taxon>Deinococcus</taxon>
    </lineage>
</organism>
<dbReference type="PANTHER" id="PTHR34351:SF1">
    <property type="entry name" value="SLR1927 PROTEIN"/>
    <property type="match status" value="1"/>
</dbReference>
<dbReference type="EMBL" id="JAVDQK010000004">
    <property type="protein sequence ID" value="MDR6218228.1"/>
    <property type="molecule type" value="Genomic_DNA"/>
</dbReference>
<evidence type="ECO:0000313" key="4">
    <source>
        <dbReference type="Proteomes" id="UP001185331"/>
    </source>
</evidence>
<keyword evidence="2" id="KW-1133">Transmembrane helix</keyword>
<feature type="region of interest" description="Disordered" evidence="1">
    <location>
        <begin position="163"/>
        <end position="193"/>
    </location>
</feature>
<keyword evidence="2" id="KW-0812">Transmembrane</keyword>
<gene>
    <name evidence="3" type="ORF">J2Y00_001791</name>
</gene>
<evidence type="ECO:0000313" key="3">
    <source>
        <dbReference type="EMBL" id="MDR6218228.1"/>
    </source>
</evidence>
<evidence type="ECO:0000256" key="1">
    <source>
        <dbReference type="SAM" id="MobiDB-lite"/>
    </source>
</evidence>
<name>A0AAE3XC75_9DEIO</name>
<dbReference type="PANTHER" id="PTHR34351">
    <property type="entry name" value="SLR1927 PROTEIN-RELATED"/>
    <property type="match status" value="1"/>
</dbReference>
<dbReference type="Proteomes" id="UP001185331">
    <property type="component" value="Unassembled WGS sequence"/>
</dbReference>
<sequence length="291" mass="31318">MIPARWAPRHRVLVLPTRFGLAFVSVAALTLIGCINYQLSLGYAFTFLLLSVWVTTTIHASRALNGLTAHAQDAEPTFAGAPLLYPVTLTGPGRAPVTVRSGPHHVTLHDWSGSAARGLLRVPTTRRGAHHLQPLQLRASDPLGLWQSRLYLDASASALVYPTPERNAPPYPVTAAETGAPNGTDRDASSVRPFRTGDSARRVAWRASARRDTLLTRDGPTGHAAQITLHWDDTRAAGTTEARLSRLCAWVLRAQTQQARTDLHLPGAAPTGPVSTDHALRLLALSSLADT</sequence>
<keyword evidence="2" id="KW-0472">Membrane</keyword>
<feature type="transmembrane region" description="Helical" evidence="2">
    <location>
        <begin position="12"/>
        <end position="35"/>
    </location>
</feature>
<proteinExistence type="predicted"/>